<dbReference type="Proteomes" id="UP000226442">
    <property type="component" value="Unassembled WGS sequence"/>
</dbReference>
<evidence type="ECO:0000256" key="2">
    <source>
        <dbReference type="SAM" id="Phobius"/>
    </source>
</evidence>
<accession>A0A2G4EVW6</accession>
<dbReference type="RefSeq" id="WP_096828596.1">
    <property type="nucleotide sequence ID" value="NZ_NXIB02000162.1"/>
</dbReference>
<evidence type="ECO:0000313" key="4">
    <source>
        <dbReference type="Proteomes" id="UP000226442"/>
    </source>
</evidence>
<organism evidence="3 4">
    <name type="scientific">Tychonema bourrellyi FEM_GT703</name>
    <dbReference type="NCBI Taxonomy" id="2040638"/>
    <lineage>
        <taxon>Bacteria</taxon>
        <taxon>Bacillati</taxon>
        <taxon>Cyanobacteriota</taxon>
        <taxon>Cyanophyceae</taxon>
        <taxon>Oscillatoriophycideae</taxon>
        <taxon>Oscillatoriales</taxon>
        <taxon>Microcoleaceae</taxon>
        <taxon>Tychonema</taxon>
    </lineage>
</organism>
<sequence>MSQKNQAPAVILSLMMTIAIVGTGLWWFASRIGANLPTPPPPTRTLPNAPTPKPASSIDFRF</sequence>
<keyword evidence="2" id="KW-0472">Membrane</keyword>
<gene>
    <name evidence="3" type="ORF">CP500_020130</name>
</gene>
<feature type="compositionally biased region" description="Pro residues" evidence="1">
    <location>
        <begin position="37"/>
        <end position="53"/>
    </location>
</feature>
<comment type="caution">
    <text evidence="3">The sequence shown here is derived from an EMBL/GenBank/DDBJ whole genome shotgun (WGS) entry which is preliminary data.</text>
</comment>
<protein>
    <submittedName>
        <fullName evidence="3">Uncharacterized protein</fullName>
    </submittedName>
</protein>
<keyword evidence="2" id="KW-1133">Transmembrane helix</keyword>
<dbReference type="AlphaFoldDB" id="A0A2G4EVW6"/>
<proteinExistence type="predicted"/>
<evidence type="ECO:0000313" key="3">
    <source>
        <dbReference type="EMBL" id="PHX53685.1"/>
    </source>
</evidence>
<feature type="transmembrane region" description="Helical" evidence="2">
    <location>
        <begin position="7"/>
        <end position="29"/>
    </location>
</feature>
<dbReference type="EMBL" id="NXIB02000162">
    <property type="protein sequence ID" value="PHX53685.1"/>
    <property type="molecule type" value="Genomic_DNA"/>
</dbReference>
<reference evidence="3" key="1">
    <citation type="submission" date="2017-10" db="EMBL/GenBank/DDBJ databases">
        <title>Draft genome sequence of the planktic cyanobacteria Tychonema bourrellyi isolated from alpine lentic freshwater.</title>
        <authorList>
            <person name="Tett A."/>
            <person name="Armanini F."/>
            <person name="Asnicar F."/>
            <person name="Boscaini A."/>
            <person name="Pasolli E."/>
            <person name="Zolfo M."/>
            <person name="Donati C."/>
            <person name="Salmaso N."/>
            <person name="Segata N."/>
        </authorList>
    </citation>
    <scope>NUCLEOTIDE SEQUENCE</scope>
    <source>
        <strain evidence="3">FEM_GT703</strain>
    </source>
</reference>
<feature type="region of interest" description="Disordered" evidence="1">
    <location>
        <begin position="37"/>
        <end position="62"/>
    </location>
</feature>
<keyword evidence="2" id="KW-0812">Transmembrane</keyword>
<name>A0A2G4EVW6_9CYAN</name>
<evidence type="ECO:0000256" key="1">
    <source>
        <dbReference type="SAM" id="MobiDB-lite"/>
    </source>
</evidence>
<keyword evidence="4" id="KW-1185">Reference proteome</keyword>